<dbReference type="GeneID" id="89230175"/>
<evidence type="ECO:0000313" key="4">
    <source>
        <dbReference type="Proteomes" id="UP001303587"/>
    </source>
</evidence>
<keyword evidence="4" id="KW-1185">Reference proteome</keyword>
<evidence type="ECO:0000313" key="3">
    <source>
        <dbReference type="EMBL" id="WNY25516.1"/>
    </source>
</evidence>
<gene>
    <name evidence="3" type="ORF">MsAc7_10680</name>
</gene>
<reference evidence="3 4" key="1">
    <citation type="submission" date="2023-07" db="EMBL/GenBank/DDBJ databases">
        <title>Closed genoem sequence of Methanosarcinaceae archaeon Ac7.</title>
        <authorList>
            <person name="Poehlein A."/>
            <person name="Protasov E."/>
            <person name="Platt K."/>
            <person name="Reeh H."/>
            <person name="Daniel R."/>
            <person name="Brune A."/>
        </authorList>
    </citation>
    <scope>NUCLEOTIDE SEQUENCE [LARGE SCALE GENOMIC DNA]</scope>
    <source>
        <strain evidence="3 4">Ac7</strain>
    </source>
</reference>
<feature type="compositionally biased region" description="Basic and acidic residues" evidence="2">
    <location>
        <begin position="1"/>
        <end position="10"/>
    </location>
</feature>
<organism evidence="3 4">
    <name type="scientific">Methanolapillus millepedarum</name>
    <dbReference type="NCBI Taxonomy" id="3028296"/>
    <lineage>
        <taxon>Archaea</taxon>
        <taxon>Methanobacteriati</taxon>
        <taxon>Methanobacteriota</taxon>
        <taxon>Stenosarchaea group</taxon>
        <taxon>Methanomicrobia</taxon>
        <taxon>Methanosarcinales</taxon>
        <taxon>Methanosarcinaceae</taxon>
        <taxon>Methanolapillus</taxon>
    </lineage>
</organism>
<dbReference type="AlphaFoldDB" id="A0AA96VC65"/>
<proteinExistence type="predicted"/>
<feature type="region of interest" description="Disordered" evidence="2">
    <location>
        <begin position="1"/>
        <end position="37"/>
    </location>
</feature>
<evidence type="ECO:0000256" key="1">
    <source>
        <dbReference type="SAM" id="Coils"/>
    </source>
</evidence>
<keyword evidence="1" id="KW-0175">Coiled coil</keyword>
<name>A0AA96VC65_9EURY</name>
<sequence>MSQNKEEMKKNQIKRKKSKNEKTARKGKINEKKEKIGAAKKIGKANVNFRLPENLRIKIDAEKNPNEVISTALSEYYSGLKRREELAVQREIDNNIIEVQRRHISDLKDQLAAANRNYEELIRIHQAYMLQVQPLIESAKENEKSVELTIPDEKMPEPQAVPKKKWYQFWK</sequence>
<accession>A0AA96VC65</accession>
<dbReference type="EMBL" id="CP131060">
    <property type="protein sequence ID" value="WNY25516.1"/>
    <property type="molecule type" value="Genomic_DNA"/>
</dbReference>
<protein>
    <submittedName>
        <fullName evidence="3">Uncharacterized protein</fullName>
    </submittedName>
</protein>
<feature type="coiled-coil region" evidence="1">
    <location>
        <begin position="97"/>
        <end position="124"/>
    </location>
</feature>
<feature type="compositionally biased region" description="Basic and acidic residues" evidence="2">
    <location>
        <begin position="20"/>
        <end position="37"/>
    </location>
</feature>
<evidence type="ECO:0000256" key="2">
    <source>
        <dbReference type="SAM" id="MobiDB-lite"/>
    </source>
</evidence>
<dbReference type="RefSeq" id="WP_338101881.1">
    <property type="nucleotide sequence ID" value="NZ_CP131060.1"/>
</dbReference>
<dbReference type="Proteomes" id="UP001303587">
    <property type="component" value="Chromosome"/>
</dbReference>